<feature type="region of interest" description="Disordered" evidence="1">
    <location>
        <begin position="88"/>
        <end position="107"/>
    </location>
</feature>
<name>A0AAD6ISE3_DREDA</name>
<dbReference type="InterPro" id="IPR037738">
    <property type="entry name" value="Ecm13-like"/>
</dbReference>
<dbReference type="PANTHER" id="PTHR36826:SF1">
    <property type="entry name" value="PROTEIN ECM13"/>
    <property type="match status" value="1"/>
</dbReference>
<dbReference type="Proteomes" id="UP001221413">
    <property type="component" value="Unassembled WGS sequence"/>
</dbReference>
<keyword evidence="3" id="KW-1185">Reference proteome</keyword>
<dbReference type="PANTHER" id="PTHR36826">
    <property type="entry name" value="PROTEIN ECM13"/>
    <property type="match status" value="1"/>
</dbReference>
<accession>A0AAD6ISE3</accession>
<feature type="region of interest" description="Disordered" evidence="1">
    <location>
        <begin position="116"/>
        <end position="141"/>
    </location>
</feature>
<protein>
    <submittedName>
        <fullName evidence="2">Uncharacterized protein</fullName>
    </submittedName>
</protein>
<dbReference type="EMBL" id="JAQGDS010000015">
    <property type="protein sequence ID" value="KAJ6256111.1"/>
    <property type="molecule type" value="Genomic_DNA"/>
</dbReference>
<feature type="compositionally biased region" description="Low complexity" evidence="1">
    <location>
        <begin position="230"/>
        <end position="245"/>
    </location>
</feature>
<feature type="region of interest" description="Disordered" evidence="1">
    <location>
        <begin position="1"/>
        <end position="21"/>
    </location>
</feature>
<feature type="compositionally biased region" description="Low complexity" evidence="1">
    <location>
        <begin position="11"/>
        <end position="21"/>
    </location>
</feature>
<dbReference type="AlphaFoldDB" id="A0AAD6ISE3"/>
<comment type="caution">
    <text evidence="2">The sequence shown here is derived from an EMBL/GenBank/DDBJ whole genome shotgun (WGS) entry which is preliminary data.</text>
</comment>
<feature type="compositionally biased region" description="Acidic residues" evidence="1">
    <location>
        <begin position="160"/>
        <end position="175"/>
    </location>
</feature>
<evidence type="ECO:0000256" key="1">
    <source>
        <dbReference type="SAM" id="MobiDB-lite"/>
    </source>
</evidence>
<sequence>MSYTTSSVHPALLQARKQQQQKSKMSITQTFYLAHKARGKLSSEAAKSDHDLRLLVGHANLLDRLMLHLQHAEREQDAWFNAMVRGNSADEEEQSHMETLQEEDEEEDIIGSLAQDYPESDSSDEEEEEEEDSDYEWDSEYASAIPRRPVYDYSKTVIDIDEVEVDEDFEEEEDGFYALRRTSSHAPLPPTPELVEDDDSDSESNPPSPPQPTLADPLFYESPKSKSHGNTNTSSSSSSSSTFFESNTYYSSSNLIPAF</sequence>
<organism evidence="2 3">
    <name type="scientific">Drechslerella dactyloides</name>
    <name type="common">Nematode-trapping fungus</name>
    <name type="synonym">Arthrobotrys dactyloides</name>
    <dbReference type="NCBI Taxonomy" id="74499"/>
    <lineage>
        <taxon>Eukaryota</taxon>
        <taxon>Fungi</taxon>
        <taxon>Dikarya</taxon>
        <taxon>Ascomycota</taxon>
        <taxon>Pezizomycotina</taxon>
        <taxon>Orbiliomycetes</taxon>
        <taxon>Orbiliales</taxon>
        <taxon>Orbiliaceae</taxon>
        <taxon>Drechslerella</taxon>
    </lineage>
</organism>
<evidence type="ECO:0000313" key="3">
    <source>
        <dbReference type="Proteomes" id="UP001221413"/>
    </source>
</evidence>
<feature type="region of interest" description="Disordered" evidence="1">
    <location>
        <begin position="160"/>
        <end position="245"/>
    </location>
</feature>
<feature type="compositionally biased region" description="Acidic residues" evidence="1">
    <location>
        <begin position="118"/>
        <end position="139"/>
    </location>
</feature>
<reference evidence="2" key="1">
    <citation type="submission" date="2023-01" db="EMBL/GenBank/DDBJ databases">
        <title>The chitinases involved in constricting ring structure development in the nematode-trapping fungus Drechslerella dactyloides.</title>
        <authorList>
            <person name="Wang R."/>
            <person name="Zhang L."/>
            <person name="Tang P."/>
            <person name="Li S."/>
            <person name="Liang L."/>
        </authorList>
    </citation>
    <scope>NUCLEOTIDE SEQUENCE</scope>
    <source>
        <strain evidence="2">YMF1.00031</strain>
    </source>
</reference>
<proteinExistence type="predicted"/>
<evidence type="ECO:0000313" key="2">
    <source>
        <dbReference type="EMBL" id="KAJ6256111.1"/>
    </source>
</evidence>
<gene>
    <name evidence="2" type="ORF">Dda_9203</name>
</gene>